<keyword evidence="8" id="KW-1185">Reference proteome</keyword>
<proteinExistence type="inferred from homology"/>
<dbReference type="AlphaFoldDB" id="A0AAF3F750"/>
<evidence type="ECO:0000256" key="1">
    <source>
        <dbReference type="ARBA" id="ARBA00004173"/>
    </source>
</evidence>
<protein>
    <recommendedName>
        <fullName evidence="7">Small ribosomal subunit protein mS29</fullName>
    </recommendedName>
</protein>
<keyword evidence="6" id="KW-0687">Ribonucleoprotein</keyword>
<dbReference type="InterPro" id="IPR027417">
    <property type="entry name" value="P-loop_NTPase"/>
</dbReference>
<comment type="similarity">
    <text evidence="2">Belongs to the mitochondrion-specific ribosomal protein mS29 family.</text>
</comment>
<evidence type="ECO:0000256" key="5">
    <source>
        <dbReference type="ARBA" id="ARBA00023128"/>
    </source>
</evidence>
<evidence type="ECO:0000256" key="4">
    <source>
        <dbReference type="ARBA" id="ARBA00022980"/>
    </source>
</evidence>
<reference evidence="9" key="1">
    <citation type="submission" date="2024-02" db="UniProtKB">
        <authorList>
            <consortium name="WormBaseParasite"/>
        </authorList>
    </citation>
    <scope>IDENTIFICATION</scope>
</reference>
<dbReference type="GO" id="GO:0003735">
    <property type="term" value="F:structural constituent of ribosome"/>
    <property type="evidence" value="ECO:0007669"/>
    <property type="project" value="TreeGrafter"/>
</dbReference>
<dbReference type="InterPro" id="IPR008092">
    <property type="entry name" value="Ribosomal_mS29_met"/>
</dbReference>
<dbReference type="WBParaSite" id="MBELARI_LOCUS21510">
    <property type="protein sequence ID" value="MBELARI_LOCUS21510"/>
    <property type="gene ID" value="MBELARI_LOCUS21510"/>
</dbReference>
<evidence type="ECO:0000256" key="3">
    <source>
        <dbReference type="ARBA" id="ARBA00022946"/>
    </source>
</evidence>
<dbReference type="Pfam" id="PF10236">
    <property type="entry name" value="DAP3"/>
    <property type="match status" value="1"/>
</dbReference>
<evidence type="ECO:0000256" key="2">
    <source>
        <dbReference type="ARBA" id="ARBA00009863"/>
    </source>
</evidence>
<sequence length="375" mass="42656">MTIRQHLRAILATTSRHYTIASSPPFQFTTTDAGKLYEIPKADYDRLNFNKMLPLALTKQFGTIDECVTMIRPPLVEVSSYMKTARTNFSSLRLCLWGRFGTGKTTTLNQAVHMASSEGWVVVHLKSVLSLTRKVQEVDMSTYQPGRINDPMRATEILQLFKQQNTHLWKRLSELMTTKSYEWTKNDKTVEGKPLTDIVEMGLSAPYLASDCVGALFKELRLHASKGEIKLFVGIDDSNSLWGKTLVKKADRTKAKAHELTLVQHYKNFLQNDWSNGTVLLVADQKEVSDARDSLTVPLYTPLELFGDEGFDFIDPFIPIETSIYTKEEANTIFEYYKTKQWLATPGAKDNTGRIQIAELSGYNPFYFERICAFV</sequence>
<dbReference type="GO" id="GO:0005763">
    <property type="term" value="C:mitochondrial small ribosomal subunit"/>
    <property type="evidence" value="ECO:0007669"/>
    <property type="project" value="TreeGrafter"/>
</dbReference>
<comment type="subcellular location">
    <subcellularLocation>
        <location evidence="1">Mitochondrion</location>
    </subcellularLocation>
</comment>
<dbReference type="PANTHER" id="PTHR12810:SF0">
    <property type="entry name" value="SMALL RIBOSOMAL SUBUNIT PROTEIN MS29"/>
    <property type="match status" value="1"/>
</dbReference>
<dbReference type="SUPFAM" id="SSF52540">
    <property type="entry name" value="P-loop containing nucleoside triphosphate hydrolases"/>
    <property type="match status" value="1"/>
</dbReference>
<keyword evidence="5" id="KW-0496">Mitochondrion</keyword>
<dbReference type="InterPro" id="IPR019368">
    <property type="entry name" value="Ribosomal_mS29"/>
</dbReference>
<evidence type="ECO:0000256" key="6">
    <source>
        <dbReference type="ARBA" id="ARBA00023274"/>
    </source>
</evidence>
<keyword evidence="4" id="KW-0689">Ribosomal protein</keyword>
<evidence type="ECO:0000313" key="8">
    <source>
        <dbReference type="Proteomes" id="UP000887575"/>
    </source>
</evidence>
<evidence type="ECO:0000256" key="7">
    <source>
        <dbReference type="ARBA" id="ARBA00035140"/>
    </source>
</evidence>
<name>A0AAF3F750_9BILA</name>
<keyword evidence="3" id="KW-0809">Transit peptide</keyword>
<organism evidence="8 9">
    <name type="scientific">Mesorhabditis belari</name>
    <dbReference type="NCBI Taxonomy" id="2138241"/>
    <lineage>
        <taxon>Eukaryota</taxon>
        <taxon>Metazoa</taxon>
        <taxon>Ecdysozoa</taxon>
        <taxon>Nematoda</taxon>
        <taxon>Chromadorea</taxon>
        <taxon>Rhabditida</taxon>
        <taxon>Rhabditina</taxon>
        <taxon>Rhabditomorpha</taxon>
        <taxon>Rhabditoidea</taxon>
        <taxon>Rhabditidae</taxon>
        <taxon>Mesorhabditinae</taxon>
        <taxon>Mesorhabditis</taxon>
    </lineage>
</organism>
<dbReference type="Proteomes" id="UP000887575">
    <property type="component" value="Unassembled WGS sequence"/>
</dbReference>
<accession>A0AAF3F750</accession>
<dbReference type="GO" id="GO:0006915">
    <property type="term" value="P:apoptotic process"/>
    <property type="evidence" value="ECO:0007669"/>
    <property type="project" value="InterPro"/>
</dbReference>
<dbReference type="PANTHER" id="PTHR12810">
    <property type="entry name" value="MITOCHONDRIAL 28S RIBOSOMAL PROTEIN S29"/>
    <property type="match status" value="1"/>
</dbReference>
<dbReference type="PRINTS" id="PR01716">
    <property type="entry name" value="DEATHASSOCP3"/>
</dbReference>
<evidence type="ECO:0000313" key="9">
    <source>
        <dbReference type="WBParaSite" id="MBELARI_LOCUS21510"/>
    </source>
</evidence>